<evidence type="ECO:0000313" key="4">
    <source>
        <dbReference type="Proteomes" id="UP001161405"/>
    </source>
</evidence>
<protein>
    <submittedName>
        <fullName evidence="3">Nuclease</fullName>
    </submittedName>
</protein>
<dbReference type="PANTHER" id="PTHR34477">
    <property type="entry name" value="UPF0213 PROTEIN YHBQ"/>
    <property type="match status" value="1"/>
</dbReference>
<dbReference type="Gene3D" id="3.40.1440.10">
    <property type="entry name" value="GIY-YIG endonuclease"/>
    <property type="match status" value="1"/>
</dbReference>
<keyword evidence="4" id="KW-1185">Reference proteome</keyword>
<name>A0ABQ5URU1_9HYPH</name>
<dbReference type="InterPro" id="IPR035901">
    <property type="entry name" value="GIY-YIG_endonuc_sf"/>
</dbReference>
<dbReference type="InterPro" id="IPR050190">
    <property type="entry name" value="UPF0213_domain"/>
</dbReference>
<dbReference type="PANTHER" id="PTHR34477:SF5">
    <property type="entry name" value="BSL5627 PROTEIN"/>
    <property type="match status" value="1"/>
</dbReference>
<reference evidence="3" key="1">
    <citation type="journal article" date="2014" name="Int. J. Syst. Evol. Microbiol.">
        <title>Complete genome of a new Firmicutes species belonging to the dominant human colonic microbiota ('Ruminococcus bicirculans') reveals two chromosomes and a selective capacity to utilize plant glucans.</title>
        <authorList>
            <consortium name="NISC Comparative Sequencing Program"/>
            <person name="Wegmann U."/>
            <person name="Louis P."/>
            <person name="Goesmann A."/>
            <person name="Henrissat B."/>
            <person name="Duncan S.H."/>
            <person name="Flint H.J."/>
        </authorList>
    </citation>
    <scope>NUCLEOTIDE SEQUENCE</scope>
    <source>
        <strain evidence="3">NBRC 107169</strain>
    </source>
</reference>
<evidence type="ECO:0000313" key="3">
    <source>
        <dbReference type="EMBL" id="GLQ18000.1"/>
    </source>
</evidence>
<proteinExistence type="inferred from homology"/>
<dbReference type="EMBL" id="BSNI01000002">
    <property type="protein sequence ID" value="GLQ18000.1"/>
    <property type="molecule type" value="Genomic_DNA"/>
</dbReference>
<gene>
    <name evidence="3" type="ORF">GCM10007879_22490</name>
</gene>
<evidence type="ECO:0000256" key="1">
    <source>
        <dbReference type="ARBA" id="ARBA00007435"/>
    </source>
</evidence>
<evidence type="ECO:0000259" key="2">
    <source>
        <dbReference type="PROSITE" id="PS50164"/>
    </source>
</evidence>
<dbReference type="Pfam" id="PF01541">
    <property type="entry name" value="GIY-YIG"/>
    <property type="match status" value="1"/>
</dbReference>
<dbReference type="RefSeq" id="WP_284364552.1">
    <property type="nucleotide sequence ID" value="NZ_BSNI01000002.1"/>
</dbReference>
<accession>A0ABQ5URU1</accession>
<dbReference type="InterPro" id="IPR000305">
    <property type="entry name" value="GIY-YIG_endonuc"/>
</dbReference>
<dbReference type="PROSITE" id="PS50164">
    <property type="entry name" value="GIY_YIG"/>
    <property type="match status" value="1"/>
</dbReference>
<comment type="caution">
    <text evidence="3">The sequence shown here is derived from an EMBL/GenBank/DDBJ whole genome shotgun (WGS) entry which is preliminary data.</text>
</comment>
<reference evidence="3" key="2">
    <citation type="submission" date="2023-01" db="EMBL/GenBank/DDBJ databases">
        <title>Draft genome sequence of Maritalea porphyrae strain NBRC 107169.</title>
        <authorList>
            <person name="Sun Q."/>
            <person name="Mori K."/>
        </authorList>
    </citation>
    <scope>NUCLEOTIDE SEQUENCE</scope>
    <source>
        <strain evidence="3">NBRC 107169</strain>
    </source>
</reference>
<dbReference type="CDD" id="cd10448">
    <property type="entry name" value="GIY-YIG_unchar_3"/>
    <property type="match status" value="1"/>
</dbReference>
<dbReference type="Proteomes" id="UP001161405">
    <property type="component" value="Unassembled WGS sequence"/>
</dbReference>
<comment type="similarity">
    <text evidence="1">Belongs to the UPF0213 family.</text>
</comment>
<sequence length="95" mass="11332">MSHYVYILANKPKGAIYVGTARELRQRIEQHKAGKGSTHTQKYNIRTLVYFEKFATAVEAVHRERTVKKWRREWKDELIEKVNPEWRDVSADIPY</sequence>
<feature type="domain" description="GIY-YIG" evidence="2">
    <location>
        <begin position="1"/>
        <end position="77"/>
    </location>
</feature>
<organism evidence="3 4">
    <name type="scientific">Maritalea porphyrae</name>
    <dbReference type="NCBI Taxonomy" id="880732"/>
    <lineage>
        <taxon>Bacteria</taxon>
        <taxon>Pseudomonadati</taxon>
        <taxon>Pseudomonadota</taxon>
        <taxon>Alphaproteobacteria</taxon>
        <taxon>Hyphomicrobiales</taxon>
        <taxon>Devosiaceae</taxon>
        <taxon>Maritalea</taxon>
    </lineage>
</organism>
<dbReference type="SUPFAM" id="SSF82771">
    <property type="entry name" value="GIY-YIG endonuclease"/>
    <property type="match status" value="1"/>
</dbReference>